<proteinExistence type="predicted"/>
<evidence type="ECO:0000313" key="1">
    <source>
        <dbReference type="EMBL" id="MCJ0974657.1"/>
    </source>
</evidence>
<reference evidence="1" key="1">
    <citation type="submission" date="2022-03" db="EMBL/GenBank/DDBJ databases">
        <title>Pseudomonas marianensis sp. nov., a marine bacterium isolated from deep-sea sediments of the Mariana Trench.</title>
        <authorList>
            <person name="Wei Y."/>
        </authorList>
    </citation>
    <scope>NUCLEOTIDE SEQUENCE</scope>
    <source>
        <strain evidence="1">PS1</strain>
    </source>
</reference>
<dbReference type="PROSITE" id="PS51257">
    <property type="entry name" value="PROKAR_LIPOPROTEIN"/>
    <property type="match status" value="1"/>
</dbReference>
<dbReference type="AlphaFoldDB" id="A0A9X1W753"/>
<accession>A0A9X1W753</accession>
<gene>
    <name evidence="1" type="ORF">MST27_14895</name>
</gene>
<evidence type="ECO:0000313" key="2">
    <source>
        <dbReference type="Proteomes" id="UP001139682"/>
    </source>
</evidence>
<dbReference type="Proteomes" id="UP001139682">
    <property type="component" value="Unassembled WGS sequence"/>
</dbReference>
<dbReference type="EMBL" id="JALGRD010000008">
    <property type="protein sequence ID" value="MCJ0974657.1"/>
    <property type="molecule type" value="Genomic_DNA"/>
</dbReference>
<evidence type="ECO:0008006" key="3">
    <source>
        <dbReference type="Google" id="ProtNLM"/>
    </source>
</evidence>
<protein>
    <recommendedName>
        <fullName evidence="3">Lipoprotein</fullName>
    </recommendedName>
</protein>
<dbReference type="RefSeq" id="WP_243606729.1">
    <property type="nucleotide sequence ID" value="NZ_JALGRD010000008.1"/>
</dbReference>
<name>A0A9X1W753_9GAMM</name>
<comment type="caution">
    <text evidence="1">The sequence shown here is derived from an EMBL/GenBank/DDBJ whole genome shotgun (WGS) entry which is preliminary data.</text>
</comment>
<sequence length="269" mass="29861">MTQLYRALLASLLFIFISGCTSKPIYNAEERFSSQMQLSDRQMQRAIVTALNDRQWKIQSLQPGMVKAAITVRGRHHAEVDIPYDSTSFQINLRSSWGLNEKNGKIHRNYNRWVNRLRDNILKELDVDPMIESVDHLGIVEQTSGNGDVTYLDFAEGVQRGLDSGLLDGSVTFHLAGTPLTGEVHKIRSVTSNRKTNASNKSDEEACIWALQSVLASLQNTAKQAGANAVVDLVSYHKRSVNSDPARYECRAGTLMAGVALRGQLATIK</sequence>
<organism evidence="1 2">
    <name type="scientific">Stutzerimonas marianensis</name>
    <dbReference type="NCBI Taxonomy" id="2929513"/>
    <lineage>
        <taxon>Bacteria</taxon>
        <taxon>Pseudomonadati</taxon>
        <taxon>Pseudomonadota</taxon>
        <taxon>Gammaproteobacteria</taxon>
        <taxon>Pseudomonadales</taxon>
        <taxon>Pseudomonadaceae</taxon>
        <taxon>Stutzerimonas</taxon>
    </lineage>
</organism>
<keyword evidence="2" id="KW-1185">Reference proteome</keyword>